<reference evidence="15 16" key="1">
    <citation type="journal article" date="2015" name="Nature">
        <title>rRNA introns, odd ribosomes, and small enigmatic genomes across a large radiation of phyla.</title>
        <authorList>
            <person name="Brown C.T."/>
            <person name="Hug L.A."/>
            <person name="Thomas B.C."/>
            <person name="Sharon I."/>
            <person name="Castelle C.J."/>
            <person name="Singh A."/>
            <person name="Wilkins M.J."/>
            <person name="Williams K.H."/>
            <person name="Banfield J.F."/>
        </authorList>
    </citation>
    <scope>NUCLEOTIDE SEQUENCE [LARGE SCALE GENOMIC DNA]</scope>
</reference>
<dbReference type="CDD" id="cd06158">
    <property type="entry name" value="S2P-M50_like_1"/>
    <property type="match status" value="1"/>
</dbReference>
<evidence type="ECO:0000256" key="10">
    <source>
        <dbReference type="ARBA" id="ARBA00022989"/>
    </source>
</evidence>
<keyword evidence="10 13" id="KW-1133">Transmembrane helix</keyword>
<keyword evidence="6 13" id="KW-0812">Transmembrane</keyword>
<evidence type="ECO:0000256" key="9">
    <source>
        <dbReference type="ARBA" id="ARBA00022833"/>
    </source>
</evidence>
<comment type="similarity">
    <text evidence="3">Belongs to the peptidase M50B family.</text>
</comment>
<name>A0A0G0WSS4_9BACT</name>
<evidence type="ECO:0000256" key="8">
    <source>
        <dbReference type="ARBA" id="ARBA00022801"/>
    </source>
</evidence>
<evidence type="ECO:0000256" key="1">
    <source>
        <dbReference type="ARBA" id="ARBA00001947"/>
    </source>
</evidence>
<dbReference type="Proteomes" id="UP000034616">
    <property type="component" value="Unassembled WGS sequence"/>
</dbReference>
<sequence>MVSAPRPQEEQNCDIKRKLSIDRGYSITVDENRQVRYDAFHSMFLTLLFHSPKLAVAWLVAILIAMTVHEFSHALAAVLRGDQTAERAGRLTLNPLAHLDLTGFLPLLLLGFGWAKPVPYNPYNLRHPKWDSVVVGLAGPVSNLIMAVVAGVILRFLLAGNAVTSLNLLVGFLFFFLLINLFLLFFNLIPVHPLDGSKLFFALFDAPKWAPLRDFVAYRGPQILFFLVILSFFGLNVFGFISAPAFGMCDVLIGGKCAAFYHWIFSFG</sequence>
<dbReference type="GO" id="GO:0006508">
    <property type="term" value="P:proteolysis"/>
    <property type="evidence" value="ECO:0007669"/>
    <property type="project" value="UniProtKB-KW"/>
</dbReference>
<dbReference type="AlphaFoldDB" id="A0A0G0WSS4"/>
<evidence type="ECO:0000256" key="12">
    <source>
        <dbReference type="ARBA" id="ARBA00023136"/>
    </source>
</evidence>
<evidence type="ECO:0000256" key="6">
    <source>
        <dbReference type="ARBA" id="ARBA00022692"/>
    </source>
</evidence>
<keyword evidence="8" id="KW-0378">Hydrolase</keyword>
<gene>
    <name evidence="15" type="ORF">UU35_C0002G0011</name>
</gene>
<organism evidence="15 16">
    <name type="scientific">Candidatus Uhrbacteria bacterium GW2011_GWC2_41_11</name>
    <dbReference type="NCBI Taxonomy" id="1618985"/>
    <lineage>
        <taxon>Bacteria</taxon>
        <taxon>Candidatus Uhriibacteriota</taxon>
    </lineage>
</organism>
<feature type="transmembrane region" description="Helical" evidence="13">
    <location>
        <begin position="166"/>
        <end position="189"/>
    </location>
</feature>
<evidence type="ECO:0000313" key="15">
    <source>
        <dbReference type="EMBL" id="KKR87510.1"/>
    </source>
</evidence>
<dbReference type="PANTHER" id="PTHR35864">
    <property type="entry name" value="ZINC METALLOPROTEASE MJ0611-RELATED"/>
    <property type="match status" value="1"/>
</dbReference>
<feature type="transmembrane region" description="Helical" evidence="13">
    <location>
        <begin position="55"/>
        <end position="79"/>
    </location>
</feature>
<comment type="caution">
    <text evidence="15">The sequence shown here is derived from an EMBL/GenBank/DDBJ whole genome shotgun (WGS) entry which is preliminary data.</text>
</comment>
<keyword evidence="5" id="KW-0645">Protease</keyword>
<dbReference type="EMBL" id="LCAH01000002">
    <property type="protein sequence ID" value="KKR87510.1"/>
    <property type="molecule type" value="Genomic_DNA"/>
</dbReference>
<evidence type="ECO:0000256" key="7">
    <source>
        <dbReference type="ARBA" id="ARBA00022723"/>
    </source>
</evidence>
<feature type="domain" description="Peptidase M50" evidence="14">
    <location>
        <begin position="169"/>
        <end position="229"/>
    </location>
</feature>
<comment type="subcellular location">
    <subcellularLocation>
        <location evidence="2">Cell membrane</location>
        <topology evidence="2">Multi-pass membrane protein</topology>
    </subcellularLocation>
</comment>
<dbReference type="InterPro" id="IPR044537">
    <property type="entry name" value="Rip2-like"/>
</dbReference>
<dbReference type="InterPro" id="IPR052348">
    <property type="entry name" value="Metallopeptidase_M50B"/>
</dbReference>
<dbReference type="Pfam" id="PF02163">
    <property type="entry name" value="Peptidase_M50"/>
    <property type="match status" value="1"/>
</dbReference>
<dbReference type="GO" id="GO:0008237">
    <property type="term" value="F:metallopeptidase activity"/>
    <property type="evidence" value="ECO:0007669"/>
    <property type="project" value="UniProtKB-KW"/>
</dbReference>
<evidence type="ECO:0000256" key="3">
    <source>
        <dbReference type="ARBA" id="ARBA00007931"/>
    </source>
</evidence>
<keyword evidence="11" id="KW-0482">Metalloprotease</keyword>
<keyword evidence="4" id="KW-1003">Cell membrane</keyword>
<dbReference type="PANTHER" id="PTHR35864:SF1">
    <property type="entry name" value="ZINC METALLOPROTEASE YWHC-RELATED"/>
    <property type="match status" value="1"/>
</dbReference>
<evidence type="ECO:0000256" key="13">
    <source>
        <dbReference type="SAM" id="Phobius"/>
    </source>
</evidence>
<dbReference type="GO" id="GO:0046872">
    <property type="term" value="F:metal ion binding"/>
    <property type="evidence" value="ECO:0007669"/>
    <property type="project" value="UniProtKB-KW"/>
</dbReference>
<evidence type="ECO:0000313" key="16">
    <source>
        <dbReference type="Proteomes" id="UP000034616"/>
    </source>
</evidence>
<feature type="transmembrane region" description="Helical" evidence="13">
    <location>
        <begin position="134"/>
        <end position="154"/>
    </location>
</feature>
<evidence type="ECO:0000259" key="14">
    <source>
        <dbReference type="Pfam" id="PF02163"/>
    </source>
</evidence>
<keyword evidence="12 13" id="KW-0472">Membrane</keyword>
<feature type="transmembrane region" description="Helical" evidence="13">
    <location>
        <begin position="223"/>
        <end position="246"/>
    </location>
</feature>
<keyword evidence="7" id="KW-0479">Metal-binding</keyword>
<dbReference type="GO" id="GO:0005886">
    <property type="term" value="C:plasma membrane"/>
    <property type="evidence" value="ECO:0007669"/>
    <property type="project" value="UniProtKB-SubCell"/>
</dbReference>
<dbReference type="InterPro" id="IPR008915">
    <property type="entry name" value="Peptidase_M50"/>
</dbReference>
<evidence type="ECO:0000256" key="11">
    <source>
        <dbReference type="ARBA" id="ARBA00023049"/>
    </source>
</evidence>
<evidence type="ECO:0000256" key="5">
    <source>
        <dbReference type="ARBA" id="ARBA00022670"/>
    </source>
</evidence>
<keyword evidence="9" id="KW-0862">Zinc</keyword>
<evidence type="ECO:0000256" key="4">
    <source>
        <dbReference type="ARBA" id="ARBA00022475"/>
    </source>
</evidence>
<comment type="cofactor">
    <cofactor evidence="1">
        <name>Zn(2+)</name>
        <dbReference type="ChEBI" id="CHEBI:29105"/>
    </cofactor>
</comment>
<feature type="transmembrane region" description="Helical" evidence="13">
    <location>
        <begin position="91"/>
        <end position="114"/>
    </location>
</feature>
<accession>A0A0G0WSS4</accession>
<proteinExistence type="inferred from homology"/>
<protein>
    <submittedName>
        <fullName evidence="15">Peptidase M50 family protein</fullName>
    </submittedName>
</protein>
<evidence type="ECO:0000256" key="2">
    <source>
        <dbReference type="ARBA" id="ARBA00004651"/>
    </source>
</evidence>